<feature type="compositionally biased region" description="Polar residues" evidence="1">
    <location>
        <begin position="335"/>
        <end position="345"/>
    </location>
</feature>
<feature type="region of interest" description="Disordered" evidence="1">
    <location>
        <begin position="579"/>
        <end position="631"/>
    </location>
</feature>
<keyword evidence="4" id="KW-1185">Reference proteome</keyword>
<reference evidence="3 4" key="1">
    <citation type="submission" date="2024-02" db="EMBL/GenBank/DDBJ databases">
        <authorList>
            <person name="Vignale AGUSTIN F."/>
            <person name="Sosa J E."/>
            <person name="Modenutti C."/>
        </authorList>
    </citation>
    <scope>NUCLEOTIDE SEQUENCE [LARGE SCALE GENOMIC DNA]</scope>
</reference>
<feature type="compositionally biased region" description="Polar residues" evidence="1">
    <location>
        <begin position="207"/>
        <end position="230"/>
    </location>
</feature>
<dbReference type="EMBL" id="CAUOFW020001280">
    <property type="protein sequence ID" value="CAK9143064.1"/>
    <property type="molecule type" value="Genomic_DNA"/>
</dbReference>
<dbReference type="PANTHER" id="PTHR13309">
    <property type="entry name" value="NUCLEAR FRAGILE X MENTAL RETARDATION PROTEIN INTERACTING PROTEIN 1"/>
    <property type="match status" value="1"/>
</dbReference>
<name>A0ABC8RJ55_9AQUA</name>
<feature type="compositionally biased region" description="Low complexity" evidence="1">
    <location>
        <begin position="231"/>
        <end position="252"/>
    </location>
</feature>
<dbReference type="InterPro" id="IPR039136">
    <property type="entry name" value="NUFIP1-like"/>
</dbReference>
<feature type="region of interest" description="Disordered" evidence="1">
    <location>
        <begin position="432"/>
        <end position="496"/>
    </location>
</feature>
<evidence type="ECO:0000256" key="1">
    <source>
        <dbReference type="SAM" id="MobiDB-lite"/>
    </source>
</evidence>
<dbReference type="Pfam" id="PF10453">
    <property type="entry name" value="NUFIP1"/>
    <property type="match status" value="1"/>
</dbReference>
<evidence type="ECO:0000259" key="2">
    <source>
        <dbReference type="Pfam" id="PF10453"/>
    </source>
</evidence>
<protein>
    <recommendedName>
        <fullName evidence="2">FMR1-interacting protein 1 conserved domain-containing protein</fullName>
    </recommendedName>
</protein>
<comment type="caution">
    <text evidence="3">The sequence shown here is derived from an EMBL/GenBank/DDBJ whole genome shotgun (WGS) entry which is preliminary data.</text>
</comment>
<accession>A0ABC8RJ55</accession>
<dbReference type="PANTHER" id="PTHR13309:SF0">
    <property type="entry name" value="FMR1-INTERACTING PROTEIN NUFIP1"/>
    <property type="match status" value="1"/>
</dbReference>
<feature type="compositionally biased region" description="Acidic residues" evidence="1">
    <location>
        <begin position="615"/>
        <end position="631"/>
    </location>
</feature>
<evidence type="ECO:0000313" key="4">
    <source>
        <dbReference type="Proteomes" id="UP001642360"/>
    </source>
</evidence>
<feature type="compositionally biased region" description="Polar residues" evidence="1">
    <location>
        <begin position="478"/>
        <end position="495"/>
    </location>
</feature>
<dbReference type="AlphaFoldDB" id="A0ABC8RJ55"/>
<feature type="domain" description="FMR1-interacting protein 1 conserved" evidence="2">
    <location>
        <begin position="340"/>
        <end position="386"/>
    </location>
</feature>
<organism evidence="3 4">
    <name type="scientific">Ilex paraguariensis</name>
    <name type="common">yerba mate</name>
    <dbReference type="NCBI Taxonomy" id="185542"/>
    <lineage>
        <taxon>Eukaryota</taxon>
        <taxon>Viridiplantae</taxon>
        <taxon>Streptophyta</taxon>
        <taxon>Embryophyta</taxon>
        <taxon>Tracheophyta</taxon>
        <taxon>Spermatophyta</taxon>
        <taxon>Magnoliopsida</taxon>
        <taxon>eudicotyledons</taxon>
        <taxon>Gunneridae</taxon>
        <taxon>Pentapetalae</taxon>
        <taxon>asterids</taxon>
        <taxon>campanulids</taxon>
        <taxon>Aquifoliales</taxon>
        <taxon>Aquifoliaceae</taxon>
        <taxon>Ilex</taxon>
    </lineage>
</organism>
<feature type="compositionally biased region" description="Basic residues" evidence="1">
    <location>
        <begin position="440"/>
        <end position="454"/>
    </location>
</feature>
<feature type="region of interest" description="Disordered" evidence="1">
    <location>
        <begin position="207"/>
        <end position="354"/>
    </location>
</feature>
<feature type="compositionally biased region" description="Polar residues" evidence="1">
    <location>
        <begin position="253"/>
        <end position="267"/>
    </location>
</feature>
<sequence>MLPLFNPNQSQTNGAITSAPQRVMQSSNFHGNPSNLLPNSAQIQPQMGMINSQVAIPFNSSNTHLSNGNLAMPNWPVQIPAPCFMNAPNQIFPLQNGMHLLAPQSLSTVGLNSSQLPGQLFAQNSGNPPQFFNQNVSLPNGQFFLQSPMQNMKQFAQMPMPNHSQVVSGTHPLCLNNRGFQGIGPQNSIFVANPQFGLVHSNGIVQPNFQDHHSSMSPTVNANAPNQLHNSTPQLQGSSPSQLASGSLQGQQDQNNFRPVSSQSQGNPRKDIGLNKFSSNWKNSQKRNFTRNPKGNASHSGYMKSHFGSKQDAKGKFNHNGHGVKGDSHDGARNSGLTNSTNQTQVEKKRSLSLNYTEQEIQQWRKERRKNYPSKANMEKKLTKPEFTDKDTTLWRQQLKEVLAKQAELGFEVAEIPSCYLSDSEQQVHGRVRNEGALGKKGRFKNKFNKRGRFHQNERYTQKQRSGDHDSSKKHDQNNQLTKKQRLENNYSSATPIVKTREPTLLQRLLSSDIRRDKSHMLQVFRFMVTNSFFKEWPDKPLRFPLVVVKDMEAESELVEEKSKQVEKVDFEGIDRTATIKESYDRDDDSSNNGNGKINAQVPRAANYIRGTGTIEEEPEGPEEEEGEITD</sequence>
<dbReference type="InterPro" id="IPR019496">
    <property type="entry name" value="NUFIP1_cons_dom"/>
</dbReference>
<gene>
    <name evidence="3" type="ORF">ILEXP_LOCUS10761</name>
</gene>
<proteinExistence type="predicted"/>
<evidence type="ECO:0000313" key="3">
    <source>
        <dbReference type="EMBL" id="CAK9143064.1"/>
    </source>
</evidence>
<feature type="compositionally biased region" description="Polar residues" evidence="1">
    <location>
        <begin position="290"/>
        <end position="299"/>
    </location>
</feature>
<dbReference type="Proteomes" id="UP001642360">
    <property type="component" value="Unassembled WGS sequence"/>
</dbReference>
<feature type="compositionally biased region" description="Basic and acidic residues" evidence="1">
    <location>
        <begin position="455"/>
        <end position="477"/>
    </location>
</feature>